<feature type="non-terminal residue" evidence="1">
    <location>
        <position position="1"/>
    </location>
</feature>
<sequence>TGSLKRRGMKPIILSDWEVHGPNPAMDYQVFVGEALKDGSDDIWLVAIYPRAVYWIEHPSEWREIKSENKIWQLSGPVFFQSSPDCQSLPLWP</sequence>
<dbReference type="AlphaFoldDB" id="X1VLR6"/>
<gene>
    <name evidence="1" type="ORF">S12H4_62146</name>
</gene>
<name>X1VLR6_9ZZZZ</name>
<evidence type="ECO:0000313" key="1">
    <source>
        <dbReference type="EMBL" id="GAJ16821.1"/>
    </source>
</evidence>
<dbReference type="EMBL" id="BARW01041551">
    <property type="protein sequence ID" value="GAJ16821.1"/>
    <property type="molecule type" value="Genomic_DNA"/>
</dbReference>
<organism evidence="1">
    <name type="scientific">marine sediment metagenome</name>
    <dbReference type="NCBI Taxonomy" id="412755"/>
    <lineage>
        <taxon>unclassified sequences</taxon>
        <taxon>metagenomes</taxon>
        <taxon>ecological metagenomes</taxon>
    </lineage>
</organism>
<reference evidence="1" key="1">
    <citation type="journal article" date="2014" name="Front. Microbiol.">
        <title>High frequency of phylogenetically diverse reductive dehalogenase-homologous genes in deep subseafloor sedimentary metagenomes.</title>
        <authorList>
            <person name="Kawai M."/>
            <person name="Futagami T."/>
            <person name="Toyoda A."/>
            <person name="Takaki Y."/>
            <person name="Nishi S."/>
            <person name="Hori S."/>
            <person name="Arai W."/>
            <person name="Tsubouchi T."/>
            <person name="Morono Y."/>
            <person name="Uchiyama I."/>
            <person name="Ito T."/>
            <person name="Fujiyama A."/>
            <person name="Inagaki F."/>
            <person name="Takami H."/>
        </authorList>
    </citation>
    <scope>NUCLEOTIDE SEQUENCE</scope>
    <source>
        <strain evidence="1">Expedition CK06-06</strain>
    </source>
</reference>
<accession>X1VLR6</accession>
<protein>
    <submittedName>
        <fullName evidence="1">Uncharacterized protein</fullName>
    </submittedName>
</protein>
<proteinExistence type="predicted"/>
<comment type="caution">
    <text evidence="1">The sequence shown here is derived from an EMBL/GenBank/DDBJ whole genome shotgun (WGS) entry which is preliminary data.</text>
</comment>
<feature type="non-terminal residue" evidence="1">
    <location>
        <position position="93"/>
    </location>
</feature>